<keyword evidence="4" id="KW-0496">Mitochondrion</keyword>
<evidence type="ECO:0000256" key="5">
    <source>
        <dbReference type="ARBA" id="ARBA00023274"/>
    </source>
</evidence>
<accession>A0AAQ3M0W7</accession>
<comment type="similarity">
    <text evidence="2">Belongs to the universal ribosomal protein uL29 family.</text>
</comment>
<evidence type="ECO:0000256" key="4">
    <source>
        <dbReference type="ARBA" id="ARBA00023128"/>
    </source>
</evidence>
<protein>
    <recommendedName>
        <fullName evidence="6">Large ribosomal subunit protein uL29m</fullName>
    </recommendedName>
    <alternativeName>
        <fullName evidence="7">54S ribosomal protein L4, mitochondrial</fullName>
    </alternativeName>
</protein>
<keyword evidence="5" id="KW-0687">Ribonucleoprotein</keyword>
<dbReference type="PANTHER" id="PTHR21183">
    <property type="entry name" value="RIBOSOMAL PROTEIN L47, MITOCHONDRIAL-RELATED"/>
    <property type="match status" value="1"/>
</dbReference>
<dbReference type="GO" id="GO:0032543">
    <property type="term" value="P:mitochondrial translation"/>
    <property type="evidence" value="ECO:0007669"/>
    <property type="project" value="TreeGrafter"/>
</dbReference>
<dbReference type="Gene3D" id="6.10.330.20">
    <property type="match status" value="1"/>
</dbReference>
<dbReference type="InterPro" id="IPR010729">
    <property type="entry name" value="Ribosomal_uL29_mit"/>
</dbReference>
<name>A0AAQ3M0W7_9PEZI</name>
<proteinExistence type="inferred from homology"/>
<evidence type="ECO:0000256" key="2">
    <source>
        <dbReference type="ARBA" id="ARBA00009254"/>
    </source>
</evidence>
<reference evidence="9 10" key="1">
    <citation type="submission" date="2023-11" db="EMBL/GenBank/DDBJ databases">
        <title>An acidophilic fungus is an integral part of prey digestion in a carnivorous sundew plant.</title>
        <authorList>
            <person name="Tsai I.J."/>
        </authorList>
    </citation>
    <scope>NUCLEOTIDE SEQUENCE [LARGE SCALE GENOMIC DNA]</scope>
    <source>
        <strain evidence="9">169a</strain>
    </source>
</reference>
<feature type="compositionally biased region" description="Polar residues" evidence="8">
    <location>
        <begin position="229"/>
        <end position="239"/>
    </location>
</feature>
<dbReference type="GO" id="GO:0003735">
    <property type="term" value="F:structural constituent of ribosome"/>
    <property type="evidence" value="ECO:0007669"/>
    <property type="project" value="InterPro"/>
</dbReference>
<evidence type="ECO:0000256" key="1">
    <source>
        <dbReference type="ARBA" id="ARBA00004173"/>
    </source>
</evidence>
<feature type="region of interest" description="Disordered" evidence="8">
    <location>
        <begin position="229"/>
        <end position="256"/>
    </location>
</feature>
<organism evidence="9 10">
    <name type="scientific">Acrodontium crateriforme</name>
    <dbReference type="NCBI Taxonomy" id="150365"/>
    <lineage>
        <taxon>Eukaryota</taxon>
        <taxon>Fungi</taxon>
        <taxon>Dikarya</taxon>
        <taxon>Ascomycota</taxon>
        <taxon>Pezizomycotina</taxon>
        <taxon>Dothideomycetes</taxon>
        <taxon>Dothideomycetidae</taxon>
        <taxon>Mycosphaerellales</taxon>
        <taxon>Teratosphaeriaceae</taxon>
        <taxon>Acrodontium</taxon>
    </lineage>
</organism>
<dbReference type="PANTHER" id="PTHR21183:SF18">
    <property type="entry name" value="LARGE RIBOSOMAL SUBUNIT PROTEIN UL29M"/>
    <property type="match status" value="1"/>
</dbReference>
<comment type="subcellular location">
    <subcellularLocation>
        <location evidence="1">Mitochondrion</location>
    </subcellularLocation>
</comment>
<dbReference type="Pfam" id="PF06984">
    <property type="entry name" value="MRP-L47"/>
    <property type="match status" value="1"/>
</dbReference>
<dbReference type="AlphaFoldDB" id="A0AAQ3M0W7"/>
<dbReference type="GO" id="GO:0005762">
    <property type="term" value="C:mitochondrial large ribosomal subunit"/>
    <property type="evidence" value="ECO:0007669"/>
    <property type="project" value="TreeGrafter"/>
</dbReference>
<evidence type="ECO:0000256" key="7">
    <source>
        <dbReference type="ARBA" id="ARBA00035399"/>
    </source>
</evidence>
<dbReference type="EMBL" id="CP138582">
    <property type="protein sequence ID" value="WPG99484.1"/>
    <property type="molecule type" value="Genomic_DNA"/>
</dbReference>
<dbReference type="InterPro" id="IPR038340">
    <property type="entry name" value="MRP-L47_sf"/>
</dbReference>
<evidence type="ECO:0000256" key="3">
    <source>
        <dbReference type="ARBA" id="ARBA00022980"/>
    </source>
</evidence>
<gene>
    <name evidence="9" type="ORF">R9X50_00229900</name>
</gene>
<dbReference type="Proteomes" id="UP001303373">
    <property type="component" value="Chromosome 3"/>
</dbReference>
<sequence>MAPPNMHCTCRTLLSKTFTSSAVRPATLPPSFLIPAFVNGSQSNSFSTTTPAAARKDGNVNRGVSALYRSGLGRKQKLSVKLSDLPKPVLDPASHPKVEVTDDHGLWQFFPSDKSTMLTPQNQDAHGRGWTVEELRTKDWNDLHKLWWVCIKERNRIDTGEMERKRVNPQMYGQYEADNRTKEIKITQRHIKLVLTERYYAWENARYAAMDDPEINMYANLEKGESVYTPSQVEQSLPDSSVPEGASSIANGEARV</sequence>
<evidence type="ECO:0000256" key="6">
    <source>
        <dbReference type="ARBA" id="ARBA00035289"/>
    </source>
</evidence>
<evidence type="ECO:0000256" key="8">
    <source>
        <dbReference type="SAM" id="MobiDB-lite"/>
    </source>
</evidence>
<evidence type="ECO:0000313" key="10">
    <source>
        <dbReference type="Proteomes" id="UP001303373"/>
    </source>
</evidence>
<keyword evidence="10" id="KW-1185">Reference proteome</keyword>
<evidence type="ECO:0000313" key="9">
    <source>
        <dbReference type="EMBL" id="WPG99484.1"/>
    </source>
</evidence>
<keyword evidence="3 9" id="KW-0689">Ribosomal protein</keyword>